<dbReference type="Gene3D" id="1.10.10.60">
    <property type="entry name" value="Homeodomain-like"/>
    <property type="match status" value="1"/>
</dbReference>
<evidence type="ECO:0000259" key="4">
    <source>
        <dbReference type="PROSITE" id="PS01124"/>
    </source>
</evidence>
<dbReference type="SMART" id="SM00342">
    <property type="entry name" value="HTH_ARAC"/>
    <property type="match status" value="1"/>
</dbReference>
<keyword evidence="3" id="KW-0804">Transcription</keyword>
<dbReference type="Proteomes" id="UP001595799">
    <property type="component" value="Unassembled WGS sequence"/>
</dbReference>
<keyword evidence="2" id="KW-0238">DNA-binding</keyword>
<gene>
    <name evidence="5" type="ORF">ACFOW6_06100</name>
</gene>
<dbReference type="InterPro" id="IPR037923">
    <property type="entry name" value="HTH-like"/>
</dbReference>
<dbReference type="InterPro" id="IPR050204">
    <property type="entry name" value="AraC_XylS_family_regulators"/>
</dbReference>
<evidence type="ECO:0000256" key="1">
    <source>
        <dbReference type="ARBA" id="ARBA00023015"/>
    </source>
</evidence>
<evidence type="ECO:0000313" key="5">
    <source>
        <dbReference type="EMBL" id="MFC4351113.1"/>
    </source>
</evidence>
<dbReference type="SUPFAM" id="SSF46689">
    <property type="entry name" value="Homeodomain-like"/>
    <property type="match status" value="2"/>
</dbReference>
<keyword evidence="1" id="KW-0805">Transcription regulation</keyword>
<reference evidence="6" key="1">
    <citation type="journal article" date="2019" name="Int. J. Syst. Evol. Microbiol.">
        <title>The Global Catalogue of Microorganisms (GCM) 10K type strain sequencing project: providing services to taxonomists for standard genome sequencing and annotation.</title>
        <authorList>
            <consortium name="The Broad Institute Genomics Platform"/>
            <consortium name="The Broad Institute Genome Sequencing Center for Infectious Disease"/>
            <person name="Wu L."/>
            <person name="Ma J."/>
        </authorList>
    </citation>
    <scope>NUCLEOTIDE SEQUENCE [LARGE SCALE GENOMIC DNA]</scope>
    <source>
        <strain evidence="6">CECT 8472</strain>
    </source>
</reference>
<dbReference type="Pfam" id="PF12833">
    <property type="entry name" value="HTH_18"/>
    <property type="match status" value="1"/>
</dbReference>
<evidence type="ECO:0000313" key="6">
    <source>
        <dbReference type="Proteomes" id="UP001595799"/>
    </source>
</evidence>
<name>A0ABV8UIK8_9PROT</name>
<dbReference type="Pfam" id="PF02311">
    <property type="entry name" value="AraC_binding"/>
    <property type="match status" value="1"/>
</dbReference>
<sequence>MASAAPGIERLQAHLYGKAYALHRHDTYAIGITLSGVQAFHFRGALWHCLPGQCHILHPDELHDGGAGTEEGFGYRIVYIDPSLIQEACPGEALPFVDTPVVDLARMPDVPIQEVWDMEGTLDELEQNELVAAVARLLALAVPRRKTRSMTLFLPGLDRVREHIASCPAKRHSMAELERLADLDRWTLARQFRAAFGTSPRRFRTQRQLDLVRHRIQAGATLAEAANEAGFADQSHMTRQFKRAYGLTPACWAAALA</sequence>
<dbReference type="InterPro" id="IPR009057">
    <property type="entry name" value="Homeodomain-like_sf"/>
</dbReference>
<dbReference type="InterPro" id="IPR018060">
    <property type="entry name" value="HTH_AraC"/>
</dbReference>
<proteinExistence type="predicted"/>
<dbReference type="RefSeq" id="WP_382421453.1">
    <property type="nucleotide sequence ID" value="NZ_JBHSCW010000003.1"/>
</dbReference>
<comment type="caution">
    <text evidence="5">The sequence shown here is derived from an EMBL/GenBank/DDBJ whole genome shotgun (WGS) entry which is preliminary data.</text>
</comment>
<keyword evidence="6" id="KW-1185">Reference proteome</keyword>
<evidence type="ECO:0000256" key="2">
    <source>
        <dbReference type="ARBA" id="ARBA00023125"/>
    </source>
</evidence>
<accession>A0ABV8UIK8</accession>
<feature type="domain" description="HTH araC/xylS-type" evidence="4">
    <location>
        <begin position="158"/>
        <end position="255"/>
    </location>
</feature>
<dbReference type="InterPro" id="IPR003313">
    <property type="entry name" value="AraC-bd"/>
</dbReference>
<dbReference type="EMBL" id="JBHSCW010000003">
    <property type="protein sequence ID" value="MFC4351113.1"/>
    <property type="molecule type" value="Genomic_DNA"/>
</dbReference>
<dbReference type="PANTHER" id="PTHR46796:SF2">
    <property type="entry name" value="TRANSCRIPTIONAL REGULATORY PROTEIN"/>
    <property type="match status" value="1"/>
</dbReference>
<dbReference type="PANTHER" id="PTHR46796">
    <property type="entry name" value="HTH-TYPE TRANSCRIPTIONAL ACTIVATOR RHAS-RELATED"/>
    <property type="match status" value="1"/>
</dbReference>
<protein>
    <submittedName>
        <fullName evidence="5">AraC family transcriptional regulator</fullName>
    </submittedName>
</protein>
<evidence type="ECO:0000256" key="3">
    <source>
        <dbReference type="ARBA" id="ARBA00023163"/>
    </source>
</evidence>
<dbReference type="PROSITE" id="PS01124">
    <property type="entry name" value="HTH_ARAC_FAMILY_2"/>
    <property type="match status" value="1"/>
</dbReference>
<dbReference type="SUPFAM" id="SSF51215">
    <property type="entry name" value="Regulatory protein AraC"/>
    <property type="match status" value="1"/>
</dbReference>
<organism evidence="5 6">
    <name type="scientific">Fodinicurvata halophila</name>
    <dbReference type="NCBI Taxonomy" id="1419723"/>
    <lineage>
        <taxon>Bacteria</taxon>
        <taxon>Pseudomonadati</taxon>
        <taxon>Pseudomonadota</taxon>
        <taxon>Alphaproteobacteria</taxon>
        <taxon>Rhodospirillales</taxon>
        <taxon>Rhodovibrionaceae</taxon>
        <taxon>Fodinicurvata</taxon>
    </lineage>
</organism>